<dbReference type="SUPFAM" id="SSF56112">
    <property type="entry name" value="Protein kinase-like (PK-like)"/>
    <property type="match status" value="1"/>
</dbReference>
<dbReference type="Proteomes" id="UP000010445">
    <property type="component" value="Unassembled WGS sequence"/>
</dbReference>
<evidence type="ECO:0000313" key="2">
    <source>
        <dbReference type="Proteomes" id="UP000010445"/>
    </source>
</evidence>
<protein>
    <submittedName>
        <fullName evidence="1">Uncharacterized protein</fullName>
    </submittedName>
</protein>
<name>L1MFQ4_9CORY</name>
<dbReference type="PATRIC" id="fig|1035195.3.peg.1151"/>
<dbReference type="AlphaFoldDB" id="L1MFQ4"/>
<evidence type="ECO:0000313" key="1">
    <source>
        <dbReference type="EMBL" id="EKX90072.1"/>
    </source>
</evidence>
<keyword evidence="2" id="KW-1185">Reference proteome</keyword>
<organism evidence="1 2">
    <name type="scientific">Corynebacterium durum F0235</name>
    <dbReference type="NCBI Taxonomy" id="1035195"/>
    <lineage>
        <taxon>Bacteria</taxon>
        <taxon>Bacillati</taxon>
        <taxon>Actinomycetota</taxon>
        <taxon>Actinomycetes</taxon>
        <taxon>Mycobacteriales</taxon>
        <taxon>Corynebacteriaceae</taxon>
        <taxon>Corynebacterium</taxon>
    </lineage>
</organism>
<reference evidence="1 2" key="1">
    <citation type="submission" date="2012-05" db="EMBL/GenBank/DDBJ databases">
        <authorList>
            <person name="Weinstock G."/>
            <person name="Sodergren E."/>
            <person name="Lobos E.A."/>
            <person name="Fulton L."/>
            <person name="Fulton R."/>
            <person name="Courtney L."/>
            <person name="Fronick C."/>
            <person name="O'Laughlin M."/>
            <person name="Godfrey J."/>
            <person name="Wilson R.M."/>
            <person name="Miner T."/>
            <person name="Farmer C."/>
            <person name="Delehaunty K."/>
            <person name="Cordes M."/>
            <person name="Minx P."/>
            <person name="Tomlinson C."/>
            <person name="Chen J."/>
            <person name="Wollam A."/>
            <person name="Pepin K.H."/>
            <person name="Bhonagiri V."/>
            <person name="Zhang X."/>
            <person name="Suruliraj S."/>
            <person name="Warren W."/>
            <person name="Mitreva M."/>
            <person name="Mardis E.R."/>
            <person name="Wilson R.K."/>
        </authorList>
    </citation>
    <scope>NUCLEOTIDE SEQUENCE [LARGE SCALE GENOMIC DNA]</scope>
    <source>
        <strain evidence="1 2">F0235</strain>
    </source>
</reference>
<gene>
    <name evidence="1" type="ORF">HMPREF9997_01280</name>
</gene>
<dbReference type="eggNOG" id="COG2334">
    <property type="taxonomic scope" value="Bacteria"/>
</dbReference>
<comment type="caution">
    <text evidence="1">The sequence shown here is derived from an EMBL/GenBank/DDBJ whole genome shotgun (WGS) entry which is preliminary data.</text>
</comment>
<dbReference type="EMBL" id="AMEM01000018">
    <property type="protein sequence ID" value="EKX90072.1"/>
    <property type="molecule type" value="Genomic_DNA"/>
</dbReference>
<dbReference type="Gene3D" id="3.90.1200.10">
    <property type="match status" value="1"/>
</dbReference>
<proteinExistence type="predicted"/>
<dbReference type="InterPro" id="IPR011009">
    <property type="entry name" value="Kinase-like_dom_sf"/>
</dbReference>
<accession>L1MFQ4</accession>
<dbReference type="HOGENOM" id="CLU_054723_0_0_11"/>
<sequence length="416" mass="45952">MMRGTDEIVAVAEELLSKRFGGTQSLTDIEKLGGSGTAIVLRARVAPSPFLQQRSVVLKYTPATNDSMDDAALIREVVSYQFTTSLPKDVRPGPVLLAYDIDSRLLVISDSGEGETFADLLNYSGPEQRLQLLRNLGQSIGRMHAGTADREQHFDILLTRMLSRYPDTAELHEMRDASLLVSIDNGVELLSNADVQVPHVVRDFATDAQRRLASGQHRAFTPFDLSPDNIIYAERTQFLDYEWAGFRDSTFDVACVVAGFPQFLFPHTITDVEADAFIESWVREVNGIWPNVNNRVRLQARIVTALIGWALASISYLYFGSMNQLVSELGNRPDSDSDIPDAATEALATANIDPFDDVLSNPSLGSIVGEGSIARQDLLETFEALTRYASRGDDPRFPEVAAFANSVVERLQAMEQ</sequence>
<dbReference type="STRING" id="1035195.HMPREF9997_01280"/>